<evidence type="ECO:0008006" key="4">
    <source>
        <dbReference type="Google" id="ProtNLM"/>
    </source>
</evidence>
<name>A0ABV6QJ62_9ACTN</name>
<sequence>MNDDQLSRLIAQANPFGENTVRQLPIDDAESDLLEEIMITAEPTPQRKPSGRRAMVLAAAAVATIAVLASQLLPLGSAQPAPGPAGSIGSAQVRTDGAQRLLLNAPGWKIDQFISGGTFDGGELDFKNGKKDLSVHWRAAELYKSYYDDRADVSAPKPIELLGQQGSVFNYSARDHAAMLPPKGKHFLEIRGSGGTEKEFRELLSKLYVVDSNAWVDALPGSVVKPSEVEVVVGEMLADVPIPAGLNREKLYQGAPNDRYHLGADVSGAVTCLWVDKWVKARKAGDAAGMQASVQAMNTSRNWKVLKEMAKDGDYSAVLWDLVGLIAAGKDPGNYRSRLGCK</sequence>
<keyword evidence="1" id="KW-0472">Membrane</keyword>
<accession>A0ABV6QJ62</accession>
<keyword evidence="3" id="KW-1185">Reference proteome</keyword>
<dbReference type="RefSeq" id="WP_380044719.1">
    <property type="nucleotide sequence ID" value="NZ_JBHLTC010000008.1"/>
</dbReference>
<organism evidence="2 3">
    <name type="scientific">Kribbella deserti</name>
    <dbReference type="NCBI Taxonomy" id="1926257"/>
    <lineage>
        <taxon>Bacteria</taxon>
        <taxon>Bacillati</taxon>
        <taxon>Actinomycetota</taxon>
        <taxon>Actinomycetes</taxon>
        <taxon>Propionibacteriales</taxon>
        <taxon>Kribbellaceae</taxon>
        <taxon>Kribbella</taxon>
    </lineage>
</organism>
<dbReference type="EMBL" id="JBHLTC010000008">
    <property type="protein sequence ID" value="MFC0624006.1"/>
    <property type="molecule type" value="Genomic_DNA"/>
</dbReference>
<protein>
    <recommendedName>
        <fullName evidence="4">DUF1109 domain-containing protein</fullName>
    </recommendedName>
</protein>
<keyword evidence="1" id="KW-0812">Transmembrane</keyword>
<comment type="caution">
    <text evidence="2">The sequence shown here is derived from an EMBL/GenBank/DDBJ whole genome shotgun (WGS) entry which is preliminary data.</text>
</comment>
<evidence type="ECO:0000313" key="2">
    <source>
        <dbReference type="EMBL" id="MFC0624006.1"/>
    </source>
</evidence>
<evidence type="ECO:0000256" key="1">
    <source>
        <dbReference type="SAM" id="Phobius"/>
    </source>
</evidence>
<evidence type="ECO:0000313" key="3">
    <source>
        <dbReference type="Proteomes" id="UP001589890"/>
    </source>
</evidence>
<reference evidence="2 3" key="1">
    <citation type="submission" date="2024-09" db="EMBL/GenBank/DDBJ databases">
        <authorList>
            <person name="Sun Q."/>
            <person name="Mori K."/>
        </authorList>
    </citation>
    <scope>NUCLEOTIDE SEQUENCE [LARGE SCALE GENOMIC DNA]</scope>
    <source>
        <strain evidence="2 3">CGMCC 1.15906</strain>
    </source>
</reference>
<feature type="transmembrane region" description="Helical" evidence="1">
    <location>
        <begin position="54"/>
        <end position="73"/>
    </location>
</feature>
<proteinExistence type="predicted"/>
<gene>
    <name evidence="2" type="ORF">ACFFGN_08025</name>
</gene>
<dbReference type="Proteomes" id="UP001589890">
    <property type="component" value="Unassembled WGS sequence"/>
</dbReference>
<keyword evidence="1" id="KW-1133">Transmembrane helix</keyword>